<evidence type="ECO:0000256" key="1">
    <source>
        <dbReference type="ARBA" id="ARBA00001947"/>
    </source>
</evidence>
<keyword evidence="3" id="KW-0479">Metal-binding</keyword>
<evidence type="ECO:0000256" key="4">
    <source>
        <dbReference type="ARBA" id="ARBA00022833"/>
    </source>
</evidence>
<dbReference type="InterPro" id="IPR014436">
    <property type="entry name" value="Extradiol_dOase_DODA"/>
</dbReference>
<sequence length="282" mass="30819">MTAPNQPDRLPTYFVSHGGGPWPWIKDLMPGDMGKLEKSLQDIPRELGVTPRAILAVSGHWEESEFTVQTNPHPPMLYDYGGFPDFTYRIQYPAPGAPDVAARVGQLLDEAGIPTRYDAQRGYDHGVFAPFFVMYPDADVPILQLSLRSGYDPAAHLAAGRALAPLRDEGVLIVGSGFSYHNLRNFGPRAAHDSKAFGDWLTEAVVEVSPQERTQRLLRWDTAPSARAAHPAEDHLVPLMVAVGAAEDEAGVRIYHEPDFMGSVDSSSYRFGALPGRAGARA</sequence>
<keyword evidence="4" id="KW-0862">Zinc</keyword>
<comment type="similarity">
    <text evidence="2">Belongs to the DODA-type extradiol aromatic ring-opening dioxygenase family.</text>
</comment>
<dbReference type="PANTHER" id="PTHR30096">
    <property type="entry name" value="4,5-DOPA DIOXYGENASE EXTRADIOL-LIKE PROTEIN"/>
    <property type="match status" value="1"/>
</dbReference>
<dbReference type="STRING" id="1577474.GA0111570_107130"/>
<protein>
    <submittedName>
        <fullName evidence="7">Aromatic ring-opening dioxygenase, catalytic subunit, LigB family</fullName>
    </submittedName>
</protein>
<comment type="cofactor">
    <cofactor evidence="1">
        <name>Zn(2+)</name>
        <dbReference type="ChEBI" id="CHEBI:29105"/>
    </cofactor>
</comment>
<organism evidence="7 8">
    <name type="scientific">Raineyella antarctica</name>
    <dbReference type="NCBI Taxonomy" id="1577474"/>
    <lineage>
        <taxon>Bacteria</taxon>
        <taxon>Bacillati</taxon>
        <taxon>Actinomycetota</taxon>
        <taxon>Actinomycetes</taxon>
        <taxon>Propionibacteriales</taxon>
        <taxon>Propionibacteriaceae</taxon>
        <taxon>Raineyella</taxon>
    </lineage>
</organism>
<dbReference type="CDD" id="cd07363">
    <property type="entry name" value="45_DOPA_Dioxygenase"/>
    <property type="match status" value="1"/>
</dbReference>
<dbReference type="GO" id="GO:0008198">
    <property type="term" value="F:ferrous iron binding"/>
    <property type="evidence" value="ECO:0007669"/>
    <property type="project" value="InterPro"/>
</dbReference>
<dbReference type="AlphaFoldDB" id="A0A1G6H8I4"/>
<evidence type="ECO:0000256" key="3">
    <source>
        <dbReference type="ARBA" id="ARBA00022723"/>
    </source>
</evidence>
<dbReference type="Pfam" id="PF02900">
    <property type="entry name" value="LigB"/>
    <property type="match status" value="1"/>
</dbReference>
<evidence type="ECO:0000256" key="5">
    <source>
        <dbReference type="ARBA" id="ARBA00023002"/>
    </source>
</evidence>
<dbReference type="OrthoDB" id="9790889at2"/>
<accession>A0A1G6H8I4</accession>
<keyword evidence="5" id="KW-0560">Oxidoreductase</keyword>
<keyword evidence="8" id="KW-1185">Reference proteome</keyword>
<reference evidence="7 8" key="1">
    <citation type="submission" date="2016-06" db="EMBL/GenBank/DDBJ databases">
        <authorList>
            <person name="Olsen C.W."/>
            <person name="Carey S."/>
            <person name="Hinshaw L."/>
            <person name="Karasin A.I."/>
        </authorList>
    </citation>
    <scope>NUCLEOTIDE SEQUENCE [LARGE SCALE GENOMIC DNA]</scope>
    <source>
        <strain evidence="7 8">LZ-22</strain>
    </source>
</reference>
<evidence type="ECO:0000256" key="2">
    <source>
        <dbReference type="ARBA" id="ARBA00007581"/>
    </source>
</evidence>
<feature type="domain" description="Extradiol ring-cleavage dioxygenase class III enzyme subunit B" evidence="6">
    <location>
        <begin position="47"/>
        <end position="251"/>
    </location>
</feature>
<dbReference type="PANTHER" id="PTHR30096:SF0">
    <property type="entry name" value="4,5-DOPA DIOXYGENASE EXTRADIOL-LIKE PROTEIN"/>
    <property type="match status" value="1"/>
</dbReference>
<dbReference type="Proteomes" id="UP000199086">
    <property type="component" value="Unassembled WGS sequence"/>
</dbReference>
<dbReference type="GO" id="GO:0016702">
    <property type="term" value="F:oxidoreductase activity, acting on single donors with incorporation of molecular oxygen, incorporation of two atoms of oxygen"/>
    <property type="evidence" value="ECO:0007669"/>
    <property type="project" value="UniProtKB-ARBA"/>
</dbReference>
<dbReference type="PIRSF" id="PIRSF006157">
    <property type="entry name" value="Doxgns_DODA"/>
    <property type="match status" value="1"/>
</dbReference>
<dbReference type="InterPro" id="IPR004183">
    <property type="entry name" value="Xdiol_dOase_suB"/>
</dbReference>
<name>A0A1G6H8I4_9ACTN</name>
<dbReference type="Gene3D" id="3.40.830.10">
    <property type="entry name" value="LigB-like"/>
    <property type="match status" value="1"/>
</dbReference>
<dbReference type="GO" id="GO:0008270">
    <property type="term" value="F:zinc ion binding"/>
    <property type="evidence" value="ECO:0007669"/>
    <property type="project" value="InterPro"/>
</dbReference>
<keyword evidence="7" id="KW-0223">Dioxygenase</keyword>
<dbReference type="EMBL" id="FMYF01000007">
    <property type="protein sequence ID" value="SDB90580.1"/>
    <property type="molecule type" value="Genomic_DNA"/>
</dbReference>
<proteinExistence type="inferred from homology"/>
<evidence type="ECO:0000313" key="8">
    <source>
        <dbReference type="Proteomes" id="UP000199086"/>
    </source>
</evidence>
<dbReference type="SUPFAM" id="SSF53213">
    <property type="entry name" value="LigB-like"/>
    <property type="match status" value="1"/>
</dbReference>
<evidence type="ECO:0000259" key="6">
    <source>
        <dbReference type="Pfam" id="PF02900"/>
    </source>
</evidence>
<evidence type="ECO:0000313" key="7">
    <source>
        <dbReference type="EMBL" id="SDB90580.1"/>
    </source>
</evidence>
<dbReference type="RefSeq" id="WP_092611334.1">
    <property type="nucleotide sequence ID" value="NZ_FMYF01000007.1"/>
</dbReference>
<gene>
    <name evidence="7" type="ORF">GA0111570_107130</name>
</gene>